<dbReference type="STRING" id="432608.A6V39_04360"/>
<dbReference type="AlphaFoldDB" id="A0A1A9QD21"/>
<dbReference type="EMBL" id="LWUJ01000012">
    <property type="protein sequence ID" value="OAL10118.1"/>
    <property type="molecule type" value="Genomic_DNA"/>
</dbReference>
<proteinExistence type="predicted"/>
<accession>A0A1A9QD21</accession>
<evidence type="ECO:0000313" key="1">
    <source>
        <dbReference type="EMBL" id="OAL10118.1"/>
    </source>
</evidence>
<comment type="caution">
    <text evidence="1">The sequence shown here is derived from an EMBL/GenBank/DDBJ whole genome shotgun (WGS) entry which is preliminary data.</text>
</comment>
<evidence type="ECO:0000313" key="2">
    <source>
        <dbReference type="Proteomes" id="UP000077623"/>
    </source>
</evidence>
<reference evidence="2" key="1">
    <citation type="submission" date="2016-04" db="EMBL/GenBank/DDBJ databases">
        <authorList>
            <person name="Quiroz-Castaneda R.E."/>
            <person name="Martinez-Ocampo F."/>
        </authorList>
    </citation>
    <scope>NUCLEOTIDE SEQUENCE [LARGE SCALE GENOMIC DNA]</scope>
    <source>
        <strain evidence="2">INIFAP01</strain>
    </source>
</reference>
<gene>
    <name evidence="1" type="ORF">A6V39_04360</name>
</gene>
<keyword evidence="2" id="KW-1185">Reference proteome</keyword>
<dbReference type="Proteomes" id="UP000077623">
    <property type="component" value="Unassembled WGS sequence"/>
</dbReference>
<dbReference type="RefSeq" id="WP_187150503.1">
    <property type="nucleotide sequence ID" value="NZ_LWUJ01000012.1"/>
</dbReference>
<organism evidence="1 2">
    <name type="scientific">Candidatus Mycoplasma haematobovis</name>
    <dbReference type="NCBI Taxonomy" id="432608"/>
    <lineage>
        <taxon>Bacteria</taxon>
        <taxon>Bacillati</taxon>
        <taxon>Mycoplasmatota</taxon>
        <taxon>Mollicutes</taxon>
        <taxon>Mycoplasmataceae</taxon>
        <taxon>Mycoplasma</taxon>
    </lineage>
</organism>
<name>A0A1A9QD21_9MOLU</name>
<sequence>MEKQLIYPDVNSWLSEALVDFFKSFRNEENLTLWDALKEYVGYHNGECAFLGKEYEGELELYPQVVYYPDTKVAVLDRLFFVSPEPETIIKHDYLSPKKEKIISRSNILSFFFSSKTQVKPIEEYPMLEFMVLHNSIEPASAKERLLKTSYERHHQKKLFVLKNEAEGIRYKSINITKIEFDLTFLEYCSFLNAVRYASFKQLLPPNLKLKIAVKMDFDIPDLPKHLIKHQMLDISILKE</sequence>
<protein>
    <submittedName>
        <fullName evidence="1">Uncharacterized protein</fullName>
    </submittedName>
</protein>